<reference evidence="2 3" key="2">
    <citation type="submission" date="2020-03" db="EMBL/GenBank/DDBJ databases">
        <authorList>
            <person name="Ichikawa N."/>
            <person name="Kimura A."/>
            <person name="Kitahashi Y."/>
            <person name="Uohara A."/>
        </authorList>
    </citation>
    <scope>NUCLEOTIDE SEQUENCE [LARGE SCALE GENOMIC DNA]</scope>
    <source>
        <strain evidence="2 3">NBRC 108638</strain>
    </source>
</reference>
<keyword evidence="3" id="KW-1185">Reference proteome</keyword>
<organism evidence="2 3">
    <name type="scientific">Phytohabitans rumicis</name>
    <dbReference type="NCBI Taxonomy" id="1076125"/>
    <lineage>
        <taxon>Bacteria</taxon>
        <taxon>Bacillati</taxon>
        <taxon>Actinomycetota</taxon>
        <taxon>Actinomycetes</taxon>
        <taxon>Micromonosporales</taxon>
        <taxon>Micromonosporaceae</taxon>
    </lineage>
</organism>
<reference evidence="2 3" key="1">
    <citation type="submission" date="2020-03" db="EMBL/GenBank/DDBJ databases">
        <title>Whole genome shotgun sequence of Phytohabitans rumicis NBRC 108638.</title>
        <authorList>
            <person name="Komaki H."/>
            <person name="Tamura T."/>
        </authorList>
    </citation>
    <scope>NUCLEOTIDE SEQUENCE [LARGE SCALE GENOMIC DNA]</scope>
    <source>
        <strain evidence="2 3">NBRC 108638</strain>
    </source>
</reference>
<name>A0A6V8LB13_9ACTN</name>
<protein>
    <submittedName>
        <fullName evidence="2">Uncharacterized protein</fullName>
    </submittedName>
</protein>
<proteinExistence type="predicted"/>
<evidence type="ECO:0000313" key="2">
    <source>
        <dbReference type="EMBL" id="GFJ91257.1"/>
    </source>
</evidence>
<feature type="compositionally biased region" description="Basic residues" evidence="1">
    <location>
        <begin position="363"/>
        <end position="383"/>
    </location>
</feature>
<sequence length="383" mass="40339">MALVRVYCGLASADSTARQASAESRLTVAVVDDAGRLLDVCEISDDPAGYAQLGALLVERSSGPTGVAIAADGDDHLVTSLLTAAGRPLAIADDDSVDDYAERFADDESLEEMESPAAERRAVGLARALQAGALSAVVLPVPRDLLAYKPVLAAHAALCNGRLSAAVALREVLRELYPAALRAYPDPAEPVSLALLDALPEPGMLAGTSGRRSDFAPAAEAVIAQLAADGVADPETVSDKITALRVAIAETPRRSALTKAITPAIAETVRQAIAAVRACDLGCEALVSTLSARLGPRPRPTAVRLVGSLRPLPSPRLPRPADALPRWARTRLLRQPACTRCPRPPKTRRRPGSGAGHAPSPRRPARPPRCRSRSPRHRSHPRR</sequence>
<dbReference type="AlphaFoldDB" id="A0A6V8LB13"/>
<comment type="caution">
    <text evidence="2">The sequence shown here is derived from an EMBL/GenBank/DDBJ whole genome shotgun (WGS) entry which is preliminary data.</text>
</comment>
<gene>
    <name evidence="2" type="ORF">Prum_048990</name>
</gene>
<accession>A0A6V8LB13</accession>
<dbReference type="EMBL" id="BLPG01000001">
    <property type="protein sequence ID" value="GFJ91257.1"/>
    <property type="molecule type" value="Genomic_DNA"/>
</dbReference>
<evidence type="ECO:0000256" key="1">
    <source>
        <dbReference type="SAM" id="MobiDB-lite"/>
    </source>
</evidence>
<dbReference type="Proteomes" id="UP000482960">
    <property type="component" value="Unassembled WGS sequence"/>
</dbReference>
<feature type="region of interest" description="Disordered" evidence="1">
    <location>
        <begin position="307"/>
        <end position="383"/>
    </location>
</feature>
<evidence type="ECO:0000313" key="3">
    <source>
        <dbReference type="Proteomes" id="UP000482960"/>
    </source>
</evidence>